<reference evidence="1 2" key="1">
    <citation type="submission" date="2019-12" db="EMBL/GenBank/DDBJ databases">
        <title>Chitinophaga sp. strain ysch24 (GDMCC 1.1355), whole genome shotgun sequence.</title>
        <authorList>
            <person name="Zhang X."/>
        </authorList>
    </citation>
    <scope>NUCLEOTIDE SEQUENCE [LARGE SCALE GENOMIC DNA]</scope>
    <source>
        <strain evidence="2">ysch24</strain>
    </source>
</reference>
<organism evidence="1 2">
    <name type="scientific">Chitinophaga tropicalis</name>
    <dbReference type="NCBI Taxonomy" id="2683588"/>
    <lineage>
        <taxon>Bacteria</taxon>
        <taxon>Pseudomonadati</taxon>
        <taxon>Bacteroidota</taxon>
        <taxon>Chitinophagia</taxon>
        <taxon>Chitinophagales</taxon>
        <taxon>Chitinophagaceae</taxon>
        <taxon>Chitinophaga</taxon>
    </lineage>
</organism>
<keyword evidence="2" id="KW-1185">Reference proteome</keyword>
<evidence type="ECO:0000313" key="2">
    <source>
        <dbReference type="Proteomes" id="UP000461730"/>
    </source>
</evidence>
<dbReference type="Proteomes" id="UP000461730">
    <property type="component" value="Unassembled WGS sequence"/>
</dbReference>
<name>A0A7K1UD78_9BACT</name>
<sequence>MDNIELLQHCCRTIEEKLGWGSADDWQNQDFEALSARIYDHTQVVLSVSTLKRVWGKVKYESSPSLSTLNALAAFSGYRDWRDFKQQQLAVPVAGTALQNDHPAVQSAGRRNTGWYIVSGLLLISATAGWMYSKTSTAGMSSPVPDSARFSFSSQPLAAGIPNSVIFNYDATAAKSDSVFIQQSWDPSRRSRVPANGHTYTSIYYYPGFFKAKLVVGSKIVKEHNLIIPSGGWLAAVDQEPVPAYFSKEEFITDGALHIPVALMEKKNIHMQPQAPEVRFYNIGDFHGLKNDNFIFETELKNDYKQGAAVCQRADIYIHCDGSAIIIPVGIPGCVGEMSLLAIDTGFTAQHGNLAGFGCDMSEWVKVCCEARNKQLQILVNGKLAYSHNFASDAADIVGVSYRFKGAGAVNAVKFTRLNGTVVLEDKFGK</sequence>
<comment type="caution">
    <text evidence="1">The sequence shown here is derived from an EMBL/GenBank/DDBJ whole genome shotgun (WGS) entry which is preliminary data.</text>
</comment>
<accession>A0A7K1UD78</accession>
<evidence type="ECO:0008006" key="3">
    <source>
        <dbReference type="Google" id="ProtNLM"/>
    </source>
</evidence>
<dbReference type="EMBL" id="WRXN01000022">
    <property type="protein sequence ID" value="MVT12293.1"/>
    <property type="molecule type" value="Genomic_DNA"/>
</dbReference>
<gene>
    <name evidence="1" type="ORF">GO493_28820</name>
</gene>
<dbReference type="RefSeq" id="WP_157309713.1">
    <property type="nucleotide sequence ID" value="NZ_WRXN01000022.1"/>
</dbReference>
<proteinExistence type="predicted"/>
<protein>
    <recommendedName>
        <fullName evidence="3">PKD domain-containing protein</fullName>
    </recommendedName>
</protein>
<evidence type="ECO:0000313" key="1">
    <source>
        <dbReference type="EMBL" id="MVT12293.1"/>
    </source>
</evidence>
<dbReference type="AlphaFoldDB" id="A0A7K1UD78"/>